<protein>
    <submittedName>
        <fullName evidence="2">Glycosyltransferase family 1 protein</fullName>
    </submittedName>
</protein>
<dbReference type="InterPro" id="IPR010610">
    <property type="entry name" value="EryCIII-like_C"/>
</dbReference>
<name>A0A838A878_9PSEU</name>
<dbReference type="EMBL" id="JACCKD010000002">
    <property type="protein sequence ID" value="MBA0125518.1"/>
    <property type="molecule type" value="Genomic_DNA"/>
</dbReference>
<dbReference type="GO" id="GO:0016758">
    <property type="term" value="F:hexosyltransferase activity"/>
    <property type="evidence" value="ECO:0007669"/>
    <property type="project" value="UniProtKB-ARBA"/>
</dbReference>
<dbReference type="Proteomes" id="UP000582974">
    <property type="component" value="Unassembled WGS sequence"/>
</dbReference>
<evidence type="ECO:0000313" key="2">
    <source>
        <dbReference type="EMBL" id="MBA0125518.1"/>
    </source>
</evidence>
<feature type="domain" description="Erythromycin biosynthesis protein CIII-like C-terminal" evidence="1">
    <location>
        <begin position="259"/>
        <end position="362"/>
    </location>
</feature>
<dbReference type="Pfam" id="PF06722">
    <property type="entry name" value="EryCIII-like_C"/>
    <property type="match status" value="1"/>
</dbReference>
<dbReference type="GO" id="GO:0008194">
    <property type="term" value="F:UDP-glycosyltransferase activity"/>
    <property type="evidence" value="ECO:0007669"/>
    <property type="project" value="InterPro"/>
</dbReference>
<comment type="caution">
    <text evidence="2">The sequence shown here is derived from an EMBL/GenBank/DDBJ whole genome shotgun (WGS) entry which is preliminary data.</text>
</comment>
<sequence>MSRFLFVVPPFARHIRPTVGVAGELATRGHDVAWVGEADALATVLPGWARVHGCAAAPVRPRPDRLGGSDAVQHLWERVLVPITETMVSGVENAVLAERPDVLVADQQAFAGALVAERMGIPWATSAASSAELTGPRGYSPQVRDWVRGHLDALRARFGDAARTGDVRFSPYLVLAFTSPALAGDRVASDVVQFVGPVRRERTGPTDFPWQSIDGEHPLVYITLGAVGGAASERFLAECVRALRARPRMRAVIADPAGALGEVPGNVVVRDRVPQRELLDHADVVLCHGGHGTVCEALSRGLPLVVAPVRDCQPIVAEQVEQVGVGTRLRLTHARAEHIGDAIDATLTDPSYRRAAGEVAMSFLGSGGERAAADRLELVSRTHPSPNLPGGRDPSPL</sequence>
<gene>
    <name evidence="2" type="ORF">H0B56_08190</name>
</gene>
<dbReference type="InterPro" id="IPR050426">
    <property type="entry name" value="Glycosyltransferase_28"/>
</dbReference>
<dbReference type="PANTHER" id="PTHR48050">
    <property type="entry name" value="STEROL 3-BETA-GLUCOSYLTRANSFERASE"/>
    <property type="match status" value="1"/>
</dbReference>
<proteinExistence type="predicted"/>
<evidence type="ECO:0000313" key="3">
    <source>
        <dbReference type="Proteomes" id="UP000582974"/>
    </source>
</evidence>
<organism evidence="2 3">
    <name type="scientific">Haloechinothrix aidingensis</name>
    <dbReference type="NCBI Taxonomy" id="2752311"/>
    <lineage>
        <taxon>Bacteria</taxon>
        <taxon>Bacillati</taxon>
        <taxon>Actinomycetota</taxon>
        <taxon>Actinomycetes</taxon>
        <taxon>Pseudonocardiales</taxon>
        <taxon>Pseudonocardiaceae</taxon>
        <taxon>Haloechinothrix</taxon>
    </lineage>
</organism>
<accession>A0A838A878</accession>
<keyword evidence="3" id="KW-1185">Reference proteome</keyword>
<reference evidence="2 3" key="1">
    <citation type="submission" date="2020-07" db="EMBL/GenBank/DDBJ databases">
        <title>Genome of Haloechinothrix sp.</title>
        <authorList>
            <person name="Tang S.-K."/>
            <person name="Yang L."/>
            <person name="Zhu W.-Y."/>
        </authorList>
    </citation>
    <scope>NUCLEOTIDE SEQUENCE [LARGE SCALE GENOMIC DNA]</scope>
    <source>
        <strain evidence="2 3">YIM 98757</strain>
    </source>
</reference>
<keyword evidence="2" id="KW-0808">Transferase</keyword>
<dbReference type="GO" id="GO:0017000">
    <property type="term" value="P:antibiotic biosynthetic process"/>
    <property type="evidence" value="ECO:0007669"/>
    <property type="project" value="UniProtKB-ARBA"/>
</dbReference>
<dbReference type="AlphaFoldDB" id="A0A838A878"/>
<dbReference type="CDD" id="cd03784">
    <property type="entry name" value="GT1_Gtf-like"/>
    <property type="match status" value="1"/>
</dbReference>
<dbReference type="RefSeq" id="WP_180892291.1">
    <property type="nucleotide sequence ID" value="NZ_JACCKD010000002.1"/>
</dbReference>
<dbReference type="SUPFAM" id="SSF53756">
    <property type="entry name" value="UDP-Glycosyltransferase/glycogen phosphorylase"/>
    <property type="match status" value="1"/>
</dbReference>
<dbReference type="InterPro" id="IPR002213">
    <property type="entry name" value="UDP_glucos_trans"/>
</dbReference>
<evidence type="ECO:0000259" key="1">
    <source>
        <dbReference type="Pfam" id="PF06722"/>
    </source>
</evidence>
<dbReference type="PANTHER" id="PTHR48050:SF13">
    <property type="entry name" value="STEROL 3-BETA-GLUCOSYLTRANSFERASE UGT80A2"/>
    <property type="match status" value="1"/>
</dbReference>
<dbReference type="Gene3D" id="3.40.50.2000">
    <property type="entry name" value="Glycogen Phosphorylase B"/>
    <property type="match status" value="2"/>
</dbReference>